<name>A0A2N7QGU1_9BACT</name>
<dbReference type="Proteomes" id="UP000235619">
    <property type="component" value="Unassembled WGS sequence"/>
</dbReference>
<evidence type="ECO:0000313" key="2">
    <source>
        <dbReference type="Proteomes" id="UP000235619"/>
    </source>
</evidence>
<proteinExistence type="predicted"/>
<protein>
    <submittedName>
        <fullName evidence="1">Uncharacterized protein</fullName>
    </submittedName>
</protein>
<gene>
    <name evidence="1" type="ORF">C0169_00080</name>
</gene>
<dbReference type="EMBL" id="PNJD01000007">
    <property type="protein sequence ID" value="PMP98205.1"/>
    <property type="molecule type" value="Genomic_DNA"/>
</dbReference>
<dbReference type="AlphaFoldDB" id="A0A2N7QGU1"/>
<accession>A0A2N7QGU1</accession>
<reference evidence="1 2" key="1">
    <citation type="submission" date="2018-01" db="EMBL/GenBank/DDBJ databases">
        <title>Metagenomic assembled genomes from two thermal pools in the Uzon Caldera, Kamchatka, Russia.</title>
        <authorList>
            <person name="Wilkins L."/>
            <person name="Ettinger C."/>
        </authorList>
    </citation>
    <scope>NUCLEOTIDE SEQUENCE [LARGE SCALE GENOMIC DNA]</scope>
    <source>
        <strain evidence="1">ARK-04</strain>
    </source>
</reference>
<comment type="caution">
    <text evidence="1">The sequence shown here is derived from an EMBL/GenBank/DDBJ whole genome shotgun (WGS) entry which is preliminary data.</text>
</comment>
<evidence type="ECO:0000313" key="1">
    <source>
        <dbReference type="EMBL" id="PMP98205.1"/>
    </source>
</evidence>
<organism evidence="1 2">
    <name type="scientific">Thermodesulfobacterium geofontis</name>
    <dbReference type="NCBI Taxonomy" id="1295609"/>
    <lineage>
        <taxon>Bacteria</taxon>
        <taxon>Pseudomonadati</taxon>
        <taxon>Thermodesulfobacteriota</taxon>
        <taxon>Thermodesulfobacteria</taxon>
        <taxon>Thermodesulfobacteriales</taxon>
        <taxon>Thermodesulfobacteriaceae</taxon>
        <taxon>Thermodesulfobacterium</taxon>
    </lineage>
</organism>
<sequence>MKLDKIKENIGKKEILIYLDYNKENYNLVKDYFLYKQIIESDKKVIFIGYGNVNIILTNDIQISEFSDPLFGAFALKLKKLTKKDLTELKKLIWENMNETEKDKLLIGFLNAYAGIGRYLKENDI</sequence>